<evidence type="ECO:0000313" key="5">
    <source>
        <dbReference type="Proteomes" id="UP000582231"/>
    </source>
</evidence>
<dbReference type="InterPro" id="IPR008995">
    <property type="entry name" value="Mo/tungstate-bd_C_term_dom"/>
</dbReference>
<keyword evidence="1 2" id="KW-0500">Molybdenum</keyword>
<dbReference type="Pfam" id="PF12728">
    <property type="entry name" value="HTH_17"/>
    <property type="match status" value="1"/>
</dbReference>
<evidence type="ECO:0000256" key="1">
    <source>
        <dbReference type="ARBA" id="ARBA00022505"/>
    </source>
</evidence>
<keyword evidence="5" id="KW-1185">Reference proteome</keyword>
<proteinExistence type="predicted"/>
<name>A0A852RS01_9ACTN</name>
<dbReference type="Proteomes" id="UP000582231">
    <property type="component" value="Unassembled WGS sequence"/>
</dbReference>
<accession>A0A852RS01</accession>
<dbReference type="InterPro" id="IPR041657">
    <property type="entry name" value="HTH_17"/>
</dbReference>
<dbReference type="InterPro" id="IPR009061">
    <property type="entry name" value="DNA-bd_dom_put_sf"/>
</dbReference>
<dbReference type="SUPFAM" id="SSF50331">
    <property type="entry name" value="MOP-like"/>
    <property type="match status" value="1"/>
</dbReference>
<dbReference type="SUPFAM" id="SSF46955">
    <property type="entry name" value="Putative DNA-binding domain"/>
    <property type="match status" value="1"/>
</dbReference>
<dbReference type="Gene3D" id="1.10.1660.10">
    <property type="match status" value="1"/>
</dbReference>
<dbReference type="RefSeq" id="WP_179729545.1">
    <property type="nucleotide sequence ID" value="NZ_BAABEF010000001.1"/>
</dbReference>
<dbReference type="EMBL" id="JACCBF010000001">
    <property type="protein sequence ID" value="NYD33519.1"/>
    <property type="molecule type" value="Genomic_DNA"/>
</dbReference>
<gene>
    <name evidence="4" type="ORF">BJ958_005065</name>
</gene>
<reference evidence="4 5" key="1">
    <citation type="submission" date="2020-07" db="EMBL/GenBank/DDBJ databases">
        <title>Sequencing the genomes of 1000 actinobacteria strains.</title>
        <authorList>
            <person name="Klenk H.-P."/>
        </authorList>
    </citation>
    <scope>NUCLEOTIDE SEQUENCE [LARGE SCALE GENOMIC DNA]</scope>
    <source>
        <strain evidence="4 5">DSM 19082</strain>
    </source>
</reference>
<evidence type="ECO:0000313" key="4">
    <source>
        <dbReference type="EMBL" id="NYD33519.1"/>
    </source>
</evidence>
<dbReference type="Gene3D" id="2.40.50.100">
    <property type="match status" value="1"/>
</dbReference>
<evidence type="ECO:0000256" key="2">
    <source>
        <dbReference type="PROSITE-ProRule" id="PRU01213"/>
    </source>
</evidence>
<dbReference type="InterPro" id="IPR010093">
    <property type="entry name" value="SinI_DNA-bd"/>
</dbReference>
<dbReference type="Pfam" id="PF03459">
    <property type="entry name" value="TOBE"/>
    <property type="match status" value="1"/>
</dbReference>
<dbReference type="NCBIfam" id="TIGR01764">
    <property type="entry name" value="excise"/>
    <property type="match status" value="1"/>
</dbReference>
<evidence type="ECO:0000259" key="3">
    <source>
        <dbReference type="PROSITE" id="PS51866"/>
    </source>
</evidence>
<sequence>MADYRVSEAAELLGVSTDTVRRWIDAGRLPSSTVDGRTVVPGVDLAGLAASLVDEADRERTRAGEVSARNRMTGIVTRVLADTVMAQVEMVCGPYRVVSLMSAEAAHELGLAPGVRAIASVKSTTVVVERPVPRRS</sequence>
<dbReference type="AlphaFoldDB" id="A0A852RS01"/>
<protein>
    <submittedName>
        <fullName evidence="4">Molybdopterin-binding protein</fullName>
    </submittedName>
</protein>
<organism evidence="4 5">
    <name type="scientific">Nocardioides kongjuensis</name>
    <dbReference type="NCBI Taxonomy" id="349522"/>
    <lineage>
        <taxon>Bacteria</taxon>
        <taxon>Bacillati</taxon>
        <taxon>Actinomycetota</taxon>
        <taxon>Actinomycetes</taxon>
        <taxon>Propionibacteriales</taxon>
        <taxon>Nocardioidaceae</taxon>
        <taxon>Nocardioides</taxon>
    </lineage>
</organism>
<dbReference type="InterPro" id="IPR004606">
    <property type="entry name" value="Mop_domain"/>
</dbReference>
<dbReference type="GO" id="GO:0015689">
    <property type="term" value="P:molybdate ion transport"/>
    <property type="evidence" value="ECO:0007669"/>
    <property type="project" value="InterPro"/>
</dbReference>
<dbReference type="PROSITE" id="PS51866">
    <property type="entry name" value="MOP"/>
    <property type="match status" value="1"/>
</dbReference>
<feature type="domain" description="Mop" evidence="3">
    <location>
        <begin position="65"/>
        <end position="130"/>
    </location>
</feature>
<dbReference type="GO" id="GO:0003677">
    <property type="term" value="F:DNA binding"/>
    <property type="evidence" value="ECO:0007669"/>
    <property type="project" value="InterPro"/>
</dbReference>
<dbReference type="InterPro" id="IPR005116">
    <property type="entry name" value="Transp-assoc_OB_typ1"/>
</dbReference>
<comment type="caution">
    <text evidence="4">The sequence shown here is derived from an EMBL/GenBank/DDBJ whole genome shotgun (WGS) entry which is preliminary data.</text>
</comment>